<evidence type="ECO:0008006" key="8">
    <source>
        <dbReference type="Google" id="ProtNLM"/>
    </source>
</evidence>
<dbReference type="GO" id="GO:0005666">
    <property type="term" value="C:RNA polymerase III complex"/>
    <property type="evidence" value="ECO:0007669"/>
    <property type="project" value="InterPro"/>
</dbReference>
<evidence type="ECO:0000256" key="5">
    <source>
        <dbReference type="SAM" id="MobiDB-lite"/>
    </source>
</evidence>
<dbReference type="PANTHER" id="PTHR13408">
    <property type="entry name" value="DNA-DIRECTED RNA POLYMERASE III"/>
    <property type="match status" value="1"/>
</dbReference>
<organism evidence="6 7">
    <name type="scientific">Musa balbisiana</name>
    <name type="common">Banana</name>
    <dbReference type="NCBI Taxonomy" id="52838"/>
    <lineage>
        <taxon>Eukaryota</taxon>
        <taxon>Viridiplantae</taxon>
        <taxon>Streptophyta</taxon>
        <taxon>Embryophyta</taxon>
        <taxon>Tracheophyta</taxon>
        <taxon>Spermatophyta</taxon>
        <taxon>Magnoliopsida</taxon>
        <taxon>Liliopsida</taxon>
        <taxon>Zingiberales</taxon>
        <taxon>Musaceae</taxon>
        <taxon>Musa</taxon>
    </lineage>
</organism>
<evidence type="ECO:0000256" key="4">
    <source>
        <dbReference type="ARBA" id="ARBA00023242"/>
    </source>
</evidence>
<evidence type="ECO:0000313" key="7">
    <source>
        <dbReference type="Proteomes" id="UP000317650"/>
    </source>
</evidence>
<evidence type="ECO:0000256" key="2">
    <source>
        <dbReference type="ARBA" id="ARBA00022478"/>
    </source>
</evidence>
<feature type="compositionally biased region" description="Basic residues" evidence="5">
    <location>
        <begin position="89"/>
        <end position="105"/>
    </location>
</feature>
<comment type="subcellular location">
    <subcellularLocation>
        <location evidence="1">Nucleus</location>
    </subcellularLocation>
</comment>
<dbReference type="Pfam" id="PF05132">
    <property type="entry name" value="RNA_pol_Rpc4"/>
    <property type="match status" value="1"/>
</dbReference>
<name>A0A4S8IKF8_MUSBA</name>
<dbReference type="STRING" id="52838.A0A4S8IKF8"/>
<dbReference type="AlphaFoldDB" id="A0A4S8IKF8"/>
<proteinExistence type="predicted"/>
<evidence type="ECO:0000256" key="1">
    <source>
        <dbReference type="ARBA" id="ARBA00004123"/>
    </source>
</evidence>
<sequence length="344" mass="37706">MGNTNTRASNVMGRRIGYATCEHKAYIGLSETLFFALRPWNPPGPSSTAAGSSRRFSADNPGSLIAEKEGSTSHLKEMNRDPDGSPTTRARKLKFTPKIPVRKAPKTSIAEAEPSEANDDVVSKELLLKIQKTTSGAALGRRFPRSDRNDIFDEPSPKLDKEYVEPWDCVHSYYPMTLPLRRPNSGNPEILNEKEFGEASVTAALDETQINPAEELGLMEKTEEAQMLFLQFPTNLPLVNRSASPVGSSSTVGKKEHGAMKGCKLEDLSAGYMGKIMVYKSGKVKMNLGDVLFDISSGLKCEFVQDIAAINTKEKHCCILGKLNKRAVLTPDMDSLLASIDNSY</sequence>
<dbReference type="Proteomes" id="UP000317650">
    <property type="component" value="Chromosome 6"/>
</dbReference>
<protein>
    <recommendedName>
        <fullName evidence="8">DNA-directed RNA polymerase III subunit RPC4</fullName>
    </recommendedName>
</protein>
<evidence type="ECO:0000313" key="6">
    <source>
        <dbReference type="EMBL" id="THU48629.1"/>
    </source>
</evidence>
<dbReference type="EMBL" id="PYDT01000009">
    <property type="protein sequence ID" value="THU48629.1"/>
    <property type="molecule type" value="Genomic_DNA"/>
</dbReference>
<feature type="region of interest" description="Disordered" evidence="5">
    <location>
        <begin position="43"/>
        <end position="118"/>
    </location>
</feature>
<dbReference type="PANTHER" id="PTHR13408:SF0">
    <property type="entry name" value="DNA-DIRECTED RNA POLYMERASE III SUBUNIT RPC4"/>
    <property type="match status" value="1"/>
</dbReference>
<keyword evidence="3" id="KW-0804">Transcription</keyword>
<keyword evidence="7" id="KW-1185">Reference proteome</keyword>
<reference evidence="6 7" key="1">
    <citation type="journal article" date="2019" name="Nat. Plants">
        <title>Genome sequencing of Musa balbisiana reveals subgenome evolution and function divergence in polyploid bananas.</title>
        <authorList>
            <person name="Yao X."/>
        </authorList>
    </citation>
    <scope>NUCLEOTIDE SEQUENCE [LARGE SCALE GENOMIC DNA]</scope>
    <source>
        <strain evidence="7">cv. DH-PKW</strain>
        <tissue evidence="6">Leaves</tissue>
    </source>
</reference>
<accession>A0A4S8IKF8</accession>
<keyword evidence="2" id="KW-0240">DNA-directed RNA polymerase</keyword>
<dbReference type="GO" id="GO:0042797">
    <property type="term" value="P:tRNA transcription by RNA polymerase III"/>
    <property type="evidence" value="ECO:0007669"/>
    <property type="project" value="TreeGrafter"/>
</dbReference>
<gene>
    <name evidence="6" type="ORF">C4D60_Mb06t01010</name>
</gene>
<feature type="compositionally biased region" description="Basic and acidic residues" evidence="5">
    <location>
        <begin position="66"/>
        <end position="83"/>
    </location>
</feature>
<keyword evidence="4" id="KW-0539">Nucleus</keyword>
<dbReference type="GO" id="GO:0003677">
    <property type="term" value="F:DNA binding"/>
    <property type="evidence" value="ECO:0007669"/>
    <property type="project" value="InterPro"/>
</dbReference>
<dbReference type="InterPro" id="IPR007811">
    <property type="entry name" value="RPC4"/>
</dbReference>
<comment type="caution">
    <text evidence="6">The sequence shown here is derived from an EMBL/GenBank/DDBJ whole genome shotgun (WGS) entry which is preliminary data.</text>
</comment>
<evidence type="ECO:0000256" key="3">
    <source>
        <dbReference type="ARBA" id="ARBA00023163"/>
    </source>
</evidence>